<sequence length="92" mass="10333">MASTYTWILQCLMKATDNITPKAFWTDLESGLINAASQIFPTTPHFYSKAYMPFQFNSNIQSTQNVESFNGIIKRSLNSASTLCDIAKTIDK</sequence>
<keyword evidence="2" id="KW-1185">Reference proteome</keyword>
<comment type="caution">
    <text evidence="1">The sequence shown here is derived from an EMBL/GenBank/DDBJ whole genome shotgun (WGS) entry which is preliminary data.</text>
</comment>
<evidence type="ECO:0000313" key="1">
    <source>
        <dbReference type="EMBL" id="PKY59134.1"/>
    </source>
</evidence>
<name>A0A2I1HJV1_9GLOM</name>
<dbReference type="VEuPathDB" id="FungiDB:FUN_017429"/>
<protein>
    <recommendedName>
        <fullName evidence="3">MULE transposase domain-containing protein</fullName>
    </recommendedName>
</protein>
<accession>A0A2I1HJV1</accession>
<proteinExistence type="predicted"/>
<evidence type="ECO:0000313" key="2">
    <source>
        <dbReference type="Proteomes" id="UP000234323"/>
    </source>
</evidence>
<dbReference type="AlphaFoldDB" id="A0A2I1HJV1"/>
<dbReference type="Proteomes" id="UP000234323">
    <property type="component" value="Unassembled WGS sequence"/>
</dbReference>
<evidence type="ECO:0008006" key="3">
    <source>
        <dbReference type="Google" id="ProtNLM"/>
    </source>
</evidence>
<gene>
    <name evidence="1" type="ORF">RhiirA4_481628</name>
</gene>
<dbReference type="EMBL" id="LLXI01003379">
    <property type="protein sequence ID" value="PKY59134.1"/>
    <property type="molecule type" value="Genomic_DNA"/>
</dbReference>
<reference evidence="1 2" key="1">
    <citation type="submission" date="2015-10" db="EMBL/GenBank/DDBJ databases">
        <title>Genome analyses suggest a sexual origin of heterokaryosis in a supposedly ancient asexual fungus.</title>
        <authorList>
            <person name="Ropars J."/>
            <person name="Sedzielewska K."/>
            <person name="Noel J."/>
            <person name="Charron P."/>
            <person name="Farinelli L."/>
            <person name="Marton T."/>
            <person name="Kruger M."/>
            <person name="Pelin A."/>
            <person name="Brachmann A."/>
            <person name="Corradi N."/>
        </authorList>
    </citation>
    <scope>NUCLEOTIDE SEQUENCE [LARGE SCALE GENOMIC DNA]</scope>
    <source>
        <strain evidence="1 2">A4</strain>
    </source>
</reference>
<dbReference type="VEuPathDB" id="FungiDB:RhiirA1_474245"/>
<organism evidence="1 2">
    <name type="scientific">Rhizophagus irregularis</name>
    <dbReference type="NCBI Taxonomy" id="588596"/>
    <lineage>
        <taxon>Eukaryota</taxon>
        <taxon>Fungi</taxon>
        <taxon>Fungi incertae sedis</taxon>
        <taxon>Mucoromycota</taxon>
        <taxon>Glomeromycotina</taxon>
        <taxon>Glomeromycetes</taxon>
        <taxon>Glomerales</taxon>
        <taxon>Glomeraceae</taxon>
        <taxon>Rhizophagus</taxon>
    </lineage>
</organism>